<dbReference type="EMBL" id="BAAAUW010000025">
    <property type="protein sequence ID" value="GAA3270763.1"/>
    <property type="molecule type" value="Genomic_DNA"/>
</dbReference>
<sequence length="42" mass="3943">MGAAAPTTGGQVTYGCVRAGSGAAKGTRVPLTAVGTLEPLPG</sequence>
<keyword evidence="2" id="KW-1185">Reference proteome</keyword>
<evidence type="ECO:0000313" key="2">
    <source>
        <dbReference type="Proteomes" id="UP001500728"/>
    </source>
</evidence>
<reference evidence="2" key="1">
    <citation type="journal article" date="2019" name="Int. J. Syst. Evol. Microbiol.">
        <title>The Global Catalogue of Microorganisms (GCM) 10K type strain sequencing project: providing services to taxonomists for standard genome sequencing and annotation.</title>
        <authorList>
            <consortium name="The Broad Institute Genomics Platform"/>
            <consortium name="The Broad Institute Genome Sequencing Center for Infectious Disease"/>
            <person name="Wu L."/>
            <person name="Ma J."/>
        </authorList>
    </citation>
    <scope>NUCLEOTIDE SEQUENCE [LARGE SCALE GENOMIC DNA]</scope>
    <source>
        <strain evidence="2">JCM 9381</strain>
    </source>
</reference>
<accession>A0ABP6R1N9</accession>
<proteinExistence type="predicted"/>
<dbReference type="Proteomes" id="UP001500728">
    <property type="component" value="Unassembled WGS sequence"/>
</dbReference>
<organism evidence="1 2">
    <name type="scientific">Streptomyces labedae</name>
    <dbReference type="NCBI Taxonomy" id="285569"/>
    <lineage>
        <taxon>Bacteria</taxon>
        <taxon>Bacillati</taxon>
        <taxon>Actinomycetota</taxon>
        <taxon>Actinomycetes</taxon>
        <taxon>Kitasatosporales</taxon>
        <taxon>Streptomycetaceae</taxon>
        <taxon>Streptomyces</taxon>
    </lineage>
</organism>
<name>A0ABP6R1N9_9ACTN</name>
<gene>
    <name evidence="1" type="ORF">GCM10010469_47210</name>
</gene>
<comment type="caution">
    <text evidence="1">The sequence shown here is derived from an EMBL/GenBank/DDBJ whole genome shotgun (WGS) entry which is preliminary data.</text>
</comment>
<protein>
    <submittedName>
        <fullName evidence="1">Uncharacterized protein</fullName>
    </submittedName>
</protein>
<evidence type="ECO:0000313" key="1">
    <source>
        <dbReference type="EMBL" id="GAA3270763.1"/>
    </source>
</evidence>